<evidence type="ECO:0000256" key="1">
    <source>
        <dbReference type="ARBA" id="ARBA00004123"/>
    </source>
</evidence>
<keyword evidence="3 8" id="KW-0863">Zinc-finger</keyword>
<evidence type="ECO:0000256" key="9">
    <source>
        <dbReference type="SAM" id="MobiDB-lite"/>
    </source>
</evidence>
<dbReference type="Gene3D" id="3.30.40.10">
    <property type="entry name" value="Zinc/RING finger domain, C3HC4 (zinc finger)"/>
    <property type="match status" value="1"/>
</dbReference>
<feature type="region of interest" description="Disordered" evidence="9">
    <location>
        <begin position="116"/>
        <end position="362"/>
    </location>
</feature>
<comment type="caution">
    <text evidence="11">The sequence shown here is derived from an EMBL/GenBank/DDBJ whole genome shotgun (WGS) entry which is preliminary data.</text>
</comment>
<keyword evidence="7" id="KW-0539">Nucleus</keyword>
<dbReference type="InterPro" id="IPR039780">
    <property type="entry name" value="Mot2"/>
</dbReference>
<organism evidence="11 12">
    <name type="scientific">Edaphochlamys debaryana</name>
    <dbReference type="NCBI Taxonomy" id="47281"/>
    <lineage>
        <taxon>Eukaryota</taxon>
        <taxon>Viridiplantae</taxon>
        <taxon>Chlorophyta</taxon>
        <taxon>core chlorophytes</taxon>
        <taxon>Chlorophyceae</taxon>
        <taxon>CS clade</taxon>
        <taxon>Chlamydomonadales</taxon>
        <taxon>Chlamydomonadales incertae sedis</taxon>
        <taxon>Edaphochlamys</taxon>
    </lineage>
</organism>
<proteinExistence type="predicted"/>
<evidence type="ECO:0000256" key="6">
    <source>
        <dbReference type="ARBA" id="ARBA00023054"/>
    </source>
</evidence>
<dbReference type="GO" id="GO:0030014">
    <property type="term" value="C:CCR4-NOT complex"/>
    <property type="evidence" value="ECO:0007669"/>
    <property type="project" value="InterPro"/>
</dbReference>
<dbReference type="CDD" id="cd16618">
    <property type="entry name" value="mRING-HC-C4C4_CNOT4"/>
    <property type="match status" value="1"/>
</dbReference>
<dbReference type="InterPro" id="IPR001841">
    <property type="entry name" value="Znf_RING"/>
</dbReference>
<evidence type="ECO:0000259" key="10">
    <source>
        <dbReference type="PROSITE" id="PS50089"/>
    </source>
</evidence>
<evidence type="ECO:0000256" key="7">
    <source>
        <dbReference type="ARBA" id="ARBA00023242"/>
    </source>
</evidence>
<dbReference type="InterPro" id="IPR013083">
    <property type="entry name" value="Znf_RING/FYVE/PHD"/>
</dbReference>
<evidence type="ECO:0000313" key="11">
    <source>
        <dbReference type="EMBL" id="KAG2495566.1"/>
    </source>
</evidence>
<dbReference type="InterPro" id="IPR039515">
    <property type="entry name" value="NOT4_mRING-HC-C4C4"/>
</dbReference>
<reference evidence="11" key="1">
    <citation type="journal article" date="2020" name="bioRxiv">
        <title>Comparative genomics of Chlamydomonas.</title>
        <authorList>
            <person name="Craig R.J."/>
            <person name="Hasan A.R."/>
            <person name="Ness R.W."/>
            <person name="Keightley P.D."/>
        </authorList>
    </citation>
    <scope>NUCLEOTIDE SEQUENCE</scope>
    <source>
        <strain evidence="11">CCAP 11/70</strain>
    </source>
</reference>
<feature type="compositionally biased region" description="Basic residues" evidence="9">
    <location>
        <begin position="230"/>
        <end position="247"/>
    </location>
</feature>
<dbReference type="GO" id="GO:0008270">
    <property type="term" value="F:zinc ion binding"/>
    <property type="evidence" value="ECO:0007669"/>
    <property type="project" value="UniProtKB-KW"/>
</dbReference>
<dbReference type="GO" id="GO:0003723">
    <property type="term" value="F:RNA binding"/>
    <property type="evidence" value="ECO:0007669"/>
    <property type="project" value="UniProtKB-KW"/>
</dbReference>
<dbReference type="PANTHER" id="PTHR12603">
    <property type="entry name" value="CCR4-NOT TRANSCRIPTION COMPLEX RELATED"/>
    <property type="match status" value="1"/>
</dbReference>
<feature type="region of interest" description="Disordered" evidence="9">
    <location>
        <begin position="433"/>
        <end position="489"/>
    </location>
</feature>
<gene>
    <name evidence="11" type="ORF">HYH03_006166</name>
</gene>
<feature type="compositionally biased region" description="Gly residues" evidence="9">
    <location>
        <begin position="601"/>
        <end position="616"/>
    </location>
</feature>
<dbReference type="OrthoDB" id="1923159at2759"/>
<feature type="domain" description="RING-type" evidence="10">
    <location>
        <begin position="55"/>
        <end position="98"/>
    </location>
</feature>
<feature type="compositionally biased region" description="Low complexity" evidence="9">
    <location>
        <begin position="131"/>
        <end position="151"/>
    </location>
</feature>
<sequence length="663" mass="68057">MPRVPAPKLAASVAAASIARGGTAKGAAKAAPPPRTILVSADHPPTKHHEEDKVCPLCVEELDETDMSFQPCPCGYRVCLFCFEKLKLHCSSACPNCRRGYGSDEAMEYAKQLEVERQQEAMRPKPPPAPASSAAPAASAASRAMPKPMASHAPRRDAPPLPAAKRGSGVLEDGPGHGPTAGLPSGVTWASASPNSLSRNQSVEIERPSLAMDESSWPTLGAPNQQQTHAHARTHHAHHAPSHHHERSQHAPTASGTSGTANGGPTTSHTQHQHRHSPSGASEGVNSYDMSGAGTRRSSSVASSMDRVASSSSLELMSQDPPVTPEQLAQLQHQHQQYQAQHPPPSGLSSGSFPPMPPPGFEASSSYFGAQVATTVNGLRRAVNVPLSLGSSNVEPYPEAPALLASMQQGVAQGTVSSKEAASQLFTLLRQKDQEGQARSRLTAATKPPPGFGAPAASATPAAPAAPPAAPAPAARPPPPPPGFSHLQGTVVPAPAINRAPIQPPAQQANDTGFGSTAGPIGLNANGTPRTYSMWSGLPGMDLAASTGLSSLWQNLNSSALIGAQLGGTTQPYNPLGLGDQSGFGARQPLAAPKAPPPGFGGPAYGTAGQGAGSQLGSGDAVLGSSFRATNPYQPVGSTRYNPLSQQPVMPAAYRPPQLGAGL</sequence>
<dbReference type="PANTHER" id="PTHR12603:SF0">
    <property type="entry name" value="CCR4-NOT TRANSCRIPTION COMPLEX SUBUNIT 4"/>
    <property type="match status" value="1"/>
</dbReference>
<feature type="compositionally biased region" description="Low complexity" evidence="9">
    <location>
        <begin position="291"/>
        <end position="313"/>
    </location>
</feature>
<dbReference type="FunFam" id="3.30.40.10:FF:000006">
    <property type="entry name" value="CCR4-NOT transcription complex subunit 4"/>
    <property type="match status" value="1"/>
</dbReference>
<keyword evidence="2" id="KW-0479">Metal-binding</keyword>
<evidence type="ECO:0000256" key="5">
    <source>
        <dbReference type="ARBA" id="ARBA00022884"/>
    </source>
</evidence>
<dbReference type="Proteomes" id="UP000612055">
    <property type="component" value="Unassembled WGS sequence"/>
</dbReference>
<keyword evidence="12" id="KW-1185">Reference proteome</keyword>
<feature type="compositionally biased region" description="Pro residues" evidence="9">
    <location>
        <begin position="464"/>
        <end position="483"/>
    </location>
</feature>
<feature type="compositionally biased region" description="Low complexity" evidence="9">
    <location>
        <begin position="327"/>
        <end position="353"/>
    </location>
</feature>
<evidence type="ECO:0000256" key="8">
    <source>
        <dbReference type="PROSITE-ProRule" id="PRU00175"/>
    </source>
</evidence>
<name>A0A836C089_9CHLO</name>
<feature type="region of interest" description="Disordered" evidence="9">
    <location>
        <begin position="501"/>
        <end position="520"/>
    </location>
</feature>
<feature type="compositionally biased region" description="Polar residues" evidence="9">
    <location>
        <begin position="633"/>
        <end position="648"/>
    </location>
</feature>
<dbReference type="GO" id="GO:0016567">
    <property type="term" value="P:protein ubiquitination"/>
    <property type="evidence" value="ECO:0007669"/>
    <property type="project" value="TreeGrafter"/>
</dbReference>
<feature type="compositionally biased region" description="Low complexity" evidence="9">
    <location>
        <begin position="453"/>
        <end position="463"/>
    </location>
</feature>
<keyword evidence="5" id="KW-0694">RNA-binding</keyword>
<feature type="compositionally biased region" description="Polar residues" evidence="9">
    <location>
        <begin position="188"/>
        <end position="203"/>
    </location>
</feature>
<accession>A0A836C089</accession>
<protein>
    <recommendedName>
        <fullName evidence="10">RING-type domain-containing protein</fullName>
    </recommendedName>
</protein>
<feature type="region of interest" description="Disordered" evidence="9">
    <location>
        <begin position="633"/>
        <end position="663"/>
    </location>
</feature>
<feature type="compositionally biased region" description="Low complexity" evidence="9">
    <location>
        <begin position="250"/>
        <end position="270"/>
    </location>
</feature>
<dbReference type="GO" id="GO:0005634">
    <property type="term" value="C:nucleus"/>
    <property type="evidence" value="ECO:0007669"/>
    <property type="project" value="UniProtKB-SubCell"/>
</dbReference>
<evidence type="ECO:0000256" key="2">
    <source>
        <dbReference type="ARBA" id="ARBA00022723"/>
    </source>
</evidence>
<feature type="region of interest" description="Disordered" evidence="9">
    <location>
        <begin position="594"/>
        <end position="620"/>
    </location>
</feature>
<evidence type="ECO:0000256" key="4">
    <source>
        <dbReference type="ARBA" id="ARBA00022833"/>
    </source>
</evidence>
<dbReference type="Pfam" id="PF14570">
    <property type="entry name" value="zf-RING_4"/>
    <property type="match status" value="1"/>
</dbReference>
<dbReference type="AlphaFoldDB" id="A0A836C089"/>
<feature type="compositionally biased region" description="Polar residues" evidence="9">
    <location>
        <begin position="505"/>
        <end position="515"/>
    </location>
</feature>
<dbReference type="SUPFAM" id="SSF57850">
    <property type="entry name" value="RING/U-box"/>
    <property type="match status" value="1"/>
</dbReference>
<dbReference type="GO" id="GO:0004842">
    <property type="term" value="F:ubiquitin-protein transferase activity"/>
    <property type="evidence" value="ECO:0007669"/>
    <property type="project" value="InterPro"/>
</dbReference>
<comment type="subcellular location">
    <subcellularLocation>
        <location evidence="1">Nucleus</location>
    </subcellularLocation>
</comment>
<evidence type="ECO:0000313" key="12">
    <source>
        <dbReference type="Proteomes" id="UP000612055"/>
    </source>
</evidence>
<dbReference type="PROSITE" id="PS50089">
    <property type="entry name" value="ZF_RING_2"/>
    <property type="match status" value="1"/>
</dbReference>
<dbReference type="EMBL" id="JAEHOE010000023">
    <property type="protein sequence ID" value="KAG2495566.1"/>
    <property type="molecule type" value="Genomic_DNA"/>
</dbReference>
<keyword evidence="4" id="KW-0862">Zinc</keyword>
<keyword evidence="6" id="KW-0175">Coiled coil</keyword>
<evidence type="ECO:0000256" key="3">
    <source>
        <dbReference type="ARBA" id="ARBA00022771"/>
    </source>
</evidence>